<evidence type="ECO:0000313" key="3">
    <source>
        <dbReference type="Proteomes" id="UP000617628"/>
    </source>
</evidence>
<name>A0A934RXL0_9BACT</name>
<gene>
    <name evidence="2" type="ORF">JIN87_05040</name>
</gene>
<accession>A0A934RXL0</accession>
<comment type="caution">
    <text evidence="2">The sequence shown here is derived from an EMBL/GenBank/DDBJ whole genome shotgun (WGS) entry which is preliminary data.</text>
</comment>
<sequence>MKRKRPPKPSPHPDLKYTGSAYGWMFLAAMLILLGVSIVRDGEFKGRSGSTPIKGEAAKTIGWCFVGYGSYLGYIILYRARKTELAQKDFHELKPFRDSINGYDTEFKITWDTYSRGGHGGGVPVFYYKTQMQLKNPALPVFSISRRDKLGLLFWYLGPGRIGDILTGSAYFDARYKVKGSNKTEVQAFLTQERVEALSNFDRDYPPILTKNGWLSLTNKKLLYTEGPYSKEEKLFTMHRGRLGLLISEMTTLAELIDSKEKSV</sequence>
<evidence type="ECO:0000256" key="1">
    <source>
        <dbReference type="SAM" id="Phobius"/>
    </source>
</evidence>
<dbReference type="AlphaFoldDB" id="A0A934RXL0"/>
<reference evidence="2" key="1">
    <citation type="submission" date="2021-01" db="EMBL/GenBank/DDBJ databases">
        <title>Modified the classification status of verrucomicrobia.</title>
        <authorList>
            <person name="Feng X."/>
        </authorList>
    </citation>
    <scope>NUCLEOTIDE SEQUENCE</scope>
    <source>
        <strain evidence="2">KCTC 13126</strain>
    </source>
</reference>
<protein>
    <submittedName>
        <fullName evidence="2">Uncharacterized protein</fullName>
    </submittedName>
</protein>
<keyword evidence="1" id="KW-0472">Membrane</keyword>
<proteinExistence type="predicted"/>
<keyword evidence="1" id="KW-1133">Transmembrane helix</keyword>
<feature type="transmembrane region" description="Helical" evidence="1">
    <location>
        <begin position="60"/>
        <end position="78"/>
    </location>
</feature>
<keyword evidence="1" id="KW-0812">Transmembrane</keyword>
<organism evidence="2 3">
    <name type="scientific">Pelagicoccus mobilis</name>
    <dbReference type="NCBI Taxonomy" id="415221"/>
    <lineage>
        <taxon>Bacteria</taxon>
        <taxon>Pseudomonadati</taxon>
        <taxon>Verrucomicrobiota</taxon>
        <taxon>Opitutia</taxon>
        <taxon>Puniceicoccales</taxon>
        <taxon>Pelagicoccaceae</taxon>
        <taxon>Pelagicoccus</taxon>
    </lineage>
</organism>
<dbReference type="RefSeq" id="WP_200354438.1">
    <property type="nucleotide sequence ID" value="NZ_JAENIL010000007.1"/>
</dbReference>
<keyword evidence="3" id="KW-1185">Reference proteome</keyword>
<dbReference type="EMBL" id="JAENIL010000007">
    <property type="protein sequence ID" value="MBK1876222.1"/>
    <property type="molecule type" value="Genomic_DNA"/>
</dbReference>
<feature type="transmembrane region" description="Helical" evidence="1">
    <location>
        <begin position="21"/>
        <end position="40"/>
    </location>
</feature>
<evidence type="ECO:0000313" key="2">
    <source>
        <dbReference type="EMBL" id="MBK1876222.1"/>
    </source>
</evidence>
<dbReference type="Proteomes" id="UP000617628">
    <property type="component" value="Unassembled WGS sequence"/>
</dbReference>